<keyword evidence="3" id="KW-1185">Reference proteome</keyword>
<dbReference type="PROSITE" id="PS51257">
    <property type="entry name" value="PROKAR_LIPOPROTEIN"/>
    <property type="match status" value="1"/>
</dbReference>
<organism evidence="2 3">
    <name type="scientific">Asticcacaulis biprosthecium C19</name>
    <dbReference type="NCBI Taxonomy" id="715226"/>
    <lineage>
        <taxon>Bacteria</taxon>
        <taxon>Pseudomonadati</taxon>
        <taxon>Pseudomonadota</taxon>
        <taxon>Alphaproteobacteria</taxon>
        <taxon>Caulobacterales</taxon>
        <taxon>Caulobacteraceae</taxon>
        <taxon>Asticcacaulis</taxon>
    </lineage>
</organism>
<dbReference type="EMBL" id="GL883081">
    <property type="protein sequence ID" value="EGF89173.1"/>
    <property type="molecule type" value="Genomic_DNA"/>
</dbReference>
<dbReference type="HOGENOM" id="CLU_2140705_0_0_5"/>
<gene>
    <name evidence="2" type="ORF">ABI_45200</name>
</gene>
<dbReference type="Proteomes" id="UP000006512">
    <property type="component" value="Unassembled WGS sequence"/>
</dbReference>
<evidence type="ECO:0000313" key="2">
    <source>
        <dbReference type="EMBL" id="EGF89173.1"/>
    </source>
</evidence>
<feature type="chain" id="PRO_5003314466" description="Lipoprotein" evidence="1">
    <location>
        <begin position="19"/>
        <end position="112"/>
    </location>
</feature>
<reference evidence="3" key="1">
    <citation type="submission" date="2011-03" db="EMBL/GenBank/DDBJ databases">
        <title>Draft genome sequence of Brevundimonas diminuta.</title>
        <authorList>
            <person name="Brown P.J.B."/>
            <person name="Buechlein A."/>
            <person name="Hemmerich C."/>
            <person name="Brun Y.V."/>
        </authorList>
    </citation>
    <scope>NUCLEOTIDE SEQUENCE [LARGE SCALE GENOMIC DNA]</scope>
    <source>
        <strain evidence="3">C19</strain>
    </source>
</reference>
<name>F4QTM3_9CAUL</name>
<sequence>MRILLLFVALGLSGCAGVCDNIVHEKGTSPGGRYSATVEQRNCGATTEEAFVVVIHDRGNMLDPHKDVAAYDGTDGIDVRWTGDDQLTISRNGQSYNELDSWHDAEIVYEGE</sequence>
<proteinExistence type="predicted"/>
<protein>
    <recommendedName>
        <fullName evidence="4">Lipoprotein</fullName>
    </recommendedName>
</protein>
<accession>F4QTM3</accession>
<keyword evidence="1" id="KW-0732">Signal</keyword>
<evidence type="ECO:0000256" key="1">
    <source>
        <dbReference type="SAM" id="SignalP"/>
    </source>
</evidence>
<dbReference type="AlphaFoldDB" id="F4QTM3"/>
<evidence type="ECO:0000313" key="3">
    <source>
        <dbReference type="Proteomes" id="UP000006512"/>
    </source>
</evidence>
<dbReference type="STRING" id="715226.ABI_45200"/>
<evidence type="ECO:0008006" key="4">
    <source>
        <dbReference type="Google" id="ProtNLM"/>
    </source>
</evidence>
<feature type="signal peptide" evidence="1">
    <location>
        <begin position="1"/>
        <end position="18"/>
    </location>
</feature>